<dbReference type="InterPro" id="IPR002550">
    <property type="entry name" value="CNNM"/>
</dbReference>
<evidence type="ECO:0000256" key="9">
    <source>
        <dbReference type="SAM" id="Phobius"/>
    </source>
</evidence>
<evidence type="ECO:0000313" key="13">
    <source>
        <dbReference type="Proteomes" id="UP000823638"/>
    </source>
</evidence>
<feature type="transmembrane region" description="Helical" evidence="9">
    <location>
        <begin position="90"/>
        <end position="110"/>
    </location>
</feature>
<dbReference type="Pfam" id="PF00571">
    <property type="entry name" value="CBS"/>
    <property type="match status" value="2"/>
</dbReference>
<keyword evidence="2 8" id="KW-0812">Transmembrane</keyword>
<sequence length="334" mass="37278">MDKTLFYGIIIIVLLILSAFFSSSEAALTSMSKVRLKRLRKHHPKRAASIEKTIGGNGKFLTTILIGNNLVNIGSSSLVSAFAIQTFGDASLGISTLIITIITIIFGEMTPKTIASKNPDGISVFSAAPIRYLGVLMTPVIFIMSKITDFISSMIIKRFSPKRPSITQEELEDVISLSKETGVLEEEETSMMGRVFKFTDQLVQNVMTPKNKIKAIKENATFQEIQKVFKESLFSRIPVYETSIDRITGFIHYKDVLYVTEKDAFSIKDIQRPVIKIPAATRITEAKDVLRKHKQNIAIVIDKKGRTVGLLSMEDILEEIFGGIQDEFDTNDTE</sequence>
<dbReference type="PANTHER" id="PTHR22777:SF17">
    <property type="entry name" value="UPF0053 PROTEIN SLL0260"/>
    <property type="match status" value="1"/>
</dbReference>
<dbReference type="AlphaFoldDB" id="A0A9D9HR80"/>
<feature type="transmembrane region" description="Helical" evidence="9">
    <location>
        <begin position="6"/>
        <end position="28"/>
    </location>
</feature>
<dbReference type="InterPro" id="IPR044751">
    <property type="entry name" value="Ion_transp-like_CBS"/>
</dbReference>
<dbReference type="PANTHER" id="PTHR22777">
    <property type="entry name" value="HEMOLYSIN-RELATED"/>
    <property type="match status" value="1"/>
</dbReference>
<accession>A0A9D9HR80</accession>
<dbReference type="EMBL" id="JADIMM010000111">
    <property type="protein sequence ID" value="MBO8458485.1"/>
    <property type="molecule type" value="Genomic_DNA"/>
</dbReference>
<keyword evidence="5 7" id="KW-0129">CBS domain</keyword>
<dbReference type="GO" id="GO:0005886">
    <property type="term" value="C:plasma membrane"/>
    <property type="evidence" value="ECO:0007669"/>
    <property type="project" value="TreeGrafter"/>
</dbReference>
<organism evidence="12 13">
    <name type="scientific">Candidatus Gallitreponema excrementavium</name>
    <dbReference type="NCBI Taxonomy" id="2840840"/>
    <lineage>
        <taxon>Bacteria</taxon>
        <taxon>Pseudomonadati</taxon>
        <taxon>Spirochaetota</taxon>
        <taxon>Spirochaetia</taxon>
        <taxon>Spirochaetales</taxon>
        <taxon>Candidatus Gallitreponema</taxon>
    </lineage>
</organism>
<evidence type="ECO:0000256" key="5">
    <source>
        <dbReference type="ARBA" id="ARBA00023122"/>
    </source>
</evidence>
<dbReference type="Pfam" id="PF01595">
    <property type="entry name" value="CNNM"/>
    <property type="match status" value="1"/>
</dbReference>
<evidence type="ECO:0000256" key="4">
    <source>
        <dbReference type="ARBA" id="ARBA00022989"/>
    </source>
</evidence>
<comment type="subcellular location">
    <subcellularLocation>
        <location evidence="1">Membrane</location>
        <topology evidence="1">Multi-pass membrane protein</topology>
    </subcellularLocation>
</comment>
<evidence type="ECO:0000256" key="7">
    <source>
        <dbReference type="PROSITE-ProRule" id="PRU00703"/>
    </source>
</evidence>
<gene>
    <name evidence="12" type="ORF">IAA81_09720</name>
</gene>
<feature type="domain" description="CNNM transmembrane" evidence="11">
    <location>
        <begin position="1"/>
        <end position="188"/>
    </location>
</feature>
<reference evidence="12" key="2">
    <citation type="journal article" date="2021" name="PeerJ">
        <title>Extensive microbial diversity within the chicken gut microbiome revealed by metagenomics and culture.</title>
        <authorList>
            <person name="Gilroy R."/>
            <person name="Ravi A."/>
            <person name="Getino M."/>
            <person name="Pursley I."/>
            <person name="Horton D.L."/>
            <person name="Alikhan N.F."/>
            <person name="Baker D."/>
            <person name="Gharbi K."/>
            <person name="Hall N."/>
            <person name="Watson M."/>
            <person name="Adriaenssens E.M."/>
            <person name="Foster-Nyarko E."/>
            <person name="Jarju S."/>
            <person name="Secka A."/>
            <person name="Antonio M."/>
            <person name="Oren A."/>
            <person name="Chaudhuri R.R."/>
            <person name="La Ragione R."/>
            <person name="Hildebrand F."/>
            <person name="Pallen M.J."/>
        </authorList>
    </citation>
    <scope>NUCLEOTIDE SEQUENCE</scope>
    <source>
        <strain evidence="12">10532</strain>
    </source>
</reference>
<feature type="transmembrane region" description="Helical" evidence="9">
    <location>
        <begin position="122"/>
        <end position="144"/>
    </location>
</feature>
<protein>
    <submittedName>
        <fullName evidence="12">HlyC/CorC family transporter</fullName>
    </submittedName>
</protein>
<keyword evidence="3" id="KW-0677">Repeat</keyword>
<feature type="domain" description="CBS" evidence="10">
    <location>
        <begin position="270"/>
        <end position="327"/>
    </location>
</feature>
<dbReference type="SUPFAM" id="SSF54631">
    <property type="entry name" value="CBS-domain pair"/>
    <property type="match status" value="1"/>
</dbReference>
<keyword evidence="4 8" id="KW-1133">Transmembrane helix</keyword>
<comment type="caution">
    <text evidence="12">The sequence shown here is derived from an EMBL/GenBank/DDBJ whole genome shotgun (WGS) entry which is preliminary data.</text>
</comment>
<reference evidence="12" key="1">
    <citation type="submission" date="2020-10" db="EMBL/GenBank/DDBJ databases">
        <authorList>
            <person name="Gilroy R."/>
        </authorList>
    </citation>
    <scope>NUCLEOTIDE SEQUENCE</scope>
    <source>
        <strain evidence="12">10532</strain>
    </source>
</reference>
<evidence type="ECO:0000256" key="2">
    <source>
        <dbReference type="ARBA" id="ARBA00022692"/>
    </source>
</evidence>
<dbReference type="Proteomes" id="UP000823638">
    <property type="component" value="Unassembled WGS sequence"/>
</dbReference>
<dbReference type="PROSITE" id="PS51846">
    <property type="entry name" value="CNNM"/>
    <property type="match status" value="1"/>
</dbReference>
<dbReference type="CDD" id="cd04590">
    <property type="entry name" value="CBS_pair_CorC_HlyC_assoc"/>
    <property type="match status" value="1"/>
</dbReference>
<dbReference type="PROSITE" id="PS51371">
    <property type="entry name" value="CBS"/>
    <property type="match status" value="2"/>
</dbReference>
<feature type="domain" description="CBS" evidence="10">
    <location>
        <begin position="207"/>
        <end position="267"/>
    </location>
</feature>
<evidence type="ECO:0000259" key="11">
    <source>
        <dbReference type="PROSITE" id="PS51846"/>
    </source>
</evidence>
<feature type="transmembrane region" description="Helical" evidence="9">
    <location>
        <begin position="60"/>
        <end position="84"/>
    </location>
</feature>
<proteinExistence type="predicted"/>
<name>A0A9D9HR80_9SPIR</name>
<evidence type="ECO:0000259" key="10">
    <source>
        <dbReference type="PROSITE" id="PS51371"/>
    </source>
</evidence>
<dbReference type="SMART" id="SM00116">
    <property type="entry name" value="CBS"/>
    <property type="match status" value="2"/>
</dbReference>
<evidence type="ECO:0000256" key="6">
    <source>
        <dbReference type="ARBA" id="ARBA00023136"/>
    </source>
</evidence>
<evidence type="ECO:0000256" key="1">
    <source>
        <dbReference type="ARBA" id="ARBA00004141"/>
    </source>
</evidence>
<dbReference type="InterPro" id="IPR000644">
    <property type="entry name" value="CBS_dom"/>
</dbReference>
<dbReference type="Gene3D" id="3.10.580.10">
    <property type="entry name" value="CBS-domain"/>
    <property type="match status" value="1"/>
</dbReference>
<dbReference type="InterPro" id="IPR046342">
    <property type="entry name" value="CBS_dom_sf"/>
</dbReference>
<evidence type="ECO:0000256" key="3">
    <source>
        <dbReference type="ARBA" id="ARBA00022737"/>
    </source>
</evidence>
<evidence type="ECO:0000256" key="8">
    <source>
        <dbReference type="PROSITE-ProRule" id="PRU01193"/>
    </source>
</evidence>
<evidence type="ECO:0000313" key="12">
    <source>
        <dbReference type="EMBL" id="MBO8458485.1"/>
    </source>
</evidence>
<keyword evidence="6 8" id="KW-0472">Membrane</keyword>